<dbReference type="RefSeq" id="XP_075086111.1">
    <property type="nucleotide sequence ID" value="XM_075230010.1"/>
</dbReference>
<gene>
    <name evidence="2" type="primary">LOC142168846</name>
</gene>
<name>A0AC58SMA7_TOBAC</name>
<sequence>MQAARYNLLHNDLYKRTYDDPLAKCLGLNQTQHILEEVHEGHCGAHSGEQALVRCPIWAEYYWPIMKKDASEFVKKCEQCQKYVPTIYQSGERPYSVTSLWPFIKWRMDIVGPLPPGQGAFSQVHEQEVITFIWNNIICRFVLPKETSCDNGPSSTPYHPDGNGQAKSSNKSILNIMKKKLEEAKELWPEILPEVLWAQKTTPKTST</sequence>
<protein>
    <submittedName>
        <fullName evidence="2">Uncharacterized protein LOC142168846</fullName>
    </submittedName>
</protein>
<accession>A0AC58SMA7</accession>
<organism evidence="1 2">
    <name type="scientific">Nicotiana tabacum</name>
    <name type="common">Common tobacco</name>
    <dbReference type="NCBI Taxonomy" id="4097"/>
    <lineage>
        <taxon>Eukaryota</taxon>
        <taxon>Viridiplantae</taxon>
        <taxon>Streptophyta</taxon>
        <taxon>Embryophyta</taxon>
        <taxon>Tracheophyta</taxon>
        <taxon>Spermatophyta</taxon>
        <taxon>Magnoliopsida</taxon>
        <taxon>eudicotyledons</taxon>
        <taxon>Gunneridae</taxon>
        <taxon>Pentapetalae</taxon>
        <taxon>asterids</taxon>
        <taxon>lamiids</taxon>
        <taxon>Solanales</taxon>
        <taxon>Solanaceae</taxon>
        <taxon>Nicotianoideae</taxon>
        <taxon>Nicotianeae</taxon>
        <taxon>Nicotiana</taxon>
    </lineage>
</organism>
<reference evidence="1" key="1">
    <citation type="journal article" date="2014" name="Nat. Commun.">
        <title>The tobacco genome sequence and its comparison with those of tomato and potato.</title>
        <authorList>
            <person name="Sierro N."/>
            <person name="Battey J.N."/>
            <person name="Ouadi S."/>
            <person name="Bakaher N."/>
            <person name="Bovet L."/>
            <person name="Willig A."/>
            <person name="Goepfert S."/>
            <person name="Peitsch M.C."/>
            <person name="Ivanov N.V."/>
        </authorList>
    </citation>
    <scope>NUCLEOTIDE SEQUENCE [LARGE SCALE GENOMIC DNA]</scope>
</reference>
<dbReference type="Proteomes" id="UP000790787">
    <property type="component" value="Chromosome 14"/>
</dbReference>
<evidence type="ECO:0000313" key="2">
    <source>
        <dbReference type="RefSeq" id="XP_075086111.1"/>
    </source>
</evidence>
<evidence type="ECO:0000313" key="1">
    <source>
        <dbReference type="Proteomes" id="UP000790787"/>
    </source>
</evidence>
<keyword evidence="1" id="KW-1185">Reference proteome</keyword>
<reference evidence="2" key="2">
    <citation type="submission" date="2025-08" db="UniProtKB">
        <authorList>
            <consortium name="RefSeq"/>
        </authorList>
    </citation>
    <scope>IDENTIFICATION</scope>
    <source>
        <tissue evidence="2">Leaf</tissue>
    </source>
</reference>
<proteinExistence type="predicted"/>